<keyword evidence="2" id="KW-0614">Plasmid</keyword>
<dbReference type="Proteomes" id="UP000830542">
    <property type="component" value="Plasmid unnamed2"/>
</dbReference>
<reference evidence="1" key="3">
    <citation type="submission" date="2023-12" db="EMBL/GenBank/DDBJ databases">
        <authorList>
            <person name="Sun Q."/>
            <person name="Inoue M."/>
        </authorList>
    </citation>
    <scope>NUCLEOTIDE SEQUENCE</scope>
    <source>
        <strain evidence="1">JCM 12289</strain>
    </source>
</reference>
<evidence type="ECO:0000313" key="1">
    <source>
        <dbReference type="EMBL" id="GAA0474846.1"/>
    </source>
</evidence>
<name>A0AAV3SL70_HALDO</name>
<accession>A0AAV3SL70</accession>
<dbReference type="EMBL" id="BAAADN010000077">
    <property type="protein sequence ID" value="GAA0474846.1"/>
    <property type="molecule type" value="Genomic_DNA"/>
</dbReference>
<dbReference type="KEGG" id="hdo:MUK72_16830"/>
<dbReference type="InterPro" id="IPR027434">
    <property type="entry name" value="Homing_endonucl"/>
</dbReference>
<sequence length="221" mass="24837">MGATGRDWIIDDRTRSCGQCGSEYRSLSQHWTKARDCDHRPLSDHQHETVRGLLLGDGSLGGRESPNLRVESVRRAHIEWLHGELGWLSRGVSRYHKDGARVYRLQTMSHPELGEYLSWRSAPPESGWRLTRQAARVWYACDGSLSPAGRDGGTAQISLAAMDERKRHALVAALDRAGFTASSWRRRVGLSAAAVGEWLEWVGEPTPGSEHKWRLDTLRSE</sequence>
<dbReference type="AlphaFoldDB" id="A0AAV3SL70"/>
<proteinExistence type="predicted"/>
<reference evidence="1" key="1">
    <citation type="journal article" date="2014" name="Int. J. Syst. Evol. Microbiol.">
        <title>Complete genome sequence of Corynebacterium casei LMG S-19264T (=DSM 44701T), isolated from a smear-ripened cheese.</title>
        <authorList>
            <consortium name="US DOE Joint Genome Institute (JGI-PGF)"/>
            <person name="Walter F."/>
            <person name="Albersmeier A."/>
            <person name="Kalinowski J."/>
            <person name="Ruckert C."/>
        </authorList>
    </citation>
    <scope>NUCLEOTIDE SEQUENCE</scope>
    <source>
        <strain evidence="1">JCM 12289</strain>
    </source>
</reference>
<dbReference type="EMBL" id="CP095007">
    <property type="protein sequence ID" value="UOO97094.1"/>
    <property type="molecule type" value="Genomic_DNA"/>
</dbReference>
<protein>
    <recommendedName>
        <fullName evidence="5">LAGLIDADG endonuclease</fullName>
    </recommendedName>
</protein>
<gene>
    <name evidence="1" type="ORF">GCM10008985_34170</name>
    <name evidence="2" type="ORF">MUK72_16830</name>
</gene>
<dbReference type="Proteomes" id="UP001500962">
    <property type="component" value="Unassembled WGS sequence"/>
</dbReference>
<evidence type="ECO:0000313" key="4">
    <source>
        <dbReference type="Proteomes" id="UP001500962"/>
    </source>
</evidence>
<evidence type="ECO:0000313" key="2">
    <source>
        <dbReference type="EMBL" id="UOO97094.1"/>
    </source>
</evidence>
<reference evidence="2" key="2">
    <citation type="submission" date="2022-04" db="EMBL/GenBank/DDBJ databases">
        <title>Sequencing and genomic assembly of Halococcus dombrowskii.</title>
        <authorList>
            <person name="Lim S.W."/>
            <person name="MacLea K.S."/>
        </authorList>
    </citation>
    <scope>NUCLEOTIDE SEQUENCE</scope>
    <source>
        <strain evidence="2">H4</strain>
        <plasmid evidence="2">unnamed2</plasmid>
    </source>
</reference>
<dbReference type="GeneID" id="71763548"/>
<dbReference type="Gene3D" id="3.10.28.10">
    <property type="entry name" value="Homing endonucleases"/>
    <property type="match status" value="1"/>
</dbReference>
<geneLocation type="plasmid" evidence="2 3">
    <name>unnamed2</name>
</geneLocation>
<organism evidence="1 4">
    <name type="scientific">Halococcus dombrowskii</name>
    <dbReference type="NCBI Taxonomy" id="179637"/>
    <lineage>
        <taxon>Archaea</taxon>
        <taxon>Methanobacteriati</taxon>
        <taxon>Methanobacteriota</taxon>
        <taxon>Stenosarchaea group</taxon>
        <taxon>Halobacteria</taxon>
        <taxon>Halobacteriales</taxon>
        <taxon>Halococcaceae</taxon>
        <taxon>Halococcus</taxon>
    </lineage>
</organism>
<dbReference type="RefSeq" id="WP_244706425.1">
    <property type="nucleotide sequence ID" value="NZ_BAAADN010000077.1"/>
</dbReference>
<keyword evidence="3" id="KW-1185">Reference proteome</keyword>
<dbReference type="SUPFAM" id="SSF55608">
    <property type="entry name" value="Homing endonucleases"/>
    <property type="match status" value="1"/>
</dbReference>
<evidence type="ECO:0008006" key="5">
    <source>
        <dbReference type="Google" id="ProtNLM"/>
    </source>
</evidence>
<evidence type="ECO:0000313" key="3">
    <source>
        <dbReference type="Proteomes" id="UP000830542"/>
    </source>
</evidence>